<dbReference type="EMBL" id="OZ075123">
    <property type="protein sequence ID" value="CAL4915129.1"/>
    <property type="molecule type" value="Genomic_DNA"/>
</dbReference>
<name>A0ABC8WTT8_9POAL</name>
<keyword evidence="4" id="KW-1185">Reference proteome</keyword>
<proteinExistence type="predicted"/>
<reference evidence="4" key="1">
    <citation type="submission" date="2024-06" db="EMBL/GenBank/DDBJ databases">
        <authorList>
            <person name="Ryan C."/>
        </authorList>
    </citation>
    <scope>NUCLEOTIDE SEQUENCE [LARGE SCALE GENOMIC DNA]</scope>
</reference>
<organism evidence="3 4">
    <name type="scientific">Urochloa decumbens</name>
    <dbReference type="NCBI Taxonomy" id="240449"/>
    <lineage>
        <taxon>Eukaryota</taxon>
        <taxon>Viridiplantae</taxon>
        <taxon>Streptophyta</taxon>
        <taxon>Embryophyta</taxon>
        <taxon>Tracheophyta</taxon>
        <taxon>Spermatophyta</taxon>
        <taxon>Magnoliopsida</taxon>
        <taxon>Liliopsida</taxon>
        <taxon>Poales</taxon>
        <taxon>Poaceae</taxon>
        <taxon>PACMAD clade</taxon>
        <taxon>Panicoideae</taxon>
        <taxon>Panicodae</taxon>
        <taxon>Paniceae</taxon>
        <taxon>Melinidinae</taxon>
        <taxon>Urochloa</taxon>
    </lineage>
</organism>
<accession>A0ABC8WTT8</accession>
<dbReference type="SUPFAM" id="SSF81383">
    <property type="entry name" value="F-box domain"/>
    <property type="match status" value="1"/>
</dbReference>
<evidence type="ECO:0000256" key="1">
    <source>
        <dbReference type="SAM" id="MobiDB-lite"/>
    </source>
</evidence>
<dbReference type="PANTHER" id="PTHR35546:SF105">
    <property type="entry name" value="OS05G0139200 PROTEIN"/>
    <property type="match status" value="1"/>
</dbReference>
<protein>
    <recommendedName>
        <fullName evidence="2">F-box domain-containing protein</fullName>
    </recommendedName>
</protein>
<dbReference type="InterPro" id="IPR001810">
    <property type="entry name" value="F-box_dom"/>
</dbReference>
<dbReference type="Proteomes" id="UP001497457">
    <property type="component" value="Chromosome 13rd"/>
</dbReference>
<dbReference type="InterPro" id="IPR036047">
    <property type="entry name" value="F-box-like_dom_sf"/>
</dbReference>
<reference evidence="3 4" key="2">
    <citation type="submission" date="2024-10" db="EMBL/GenBank/DDBJ databases">
        <authorList>
            <person name="Ryan C."/>
        </authorList>
    </citation>
    <scope>NUCLEOTIDE SEQUENCE [LARGE SCALE GENOMIC DNA]</scope>
</reference>
<dbReference type="AlphaFoldDB" id="A0ABC8WTT8"/>
<dbReference type="InterPro" id="IPR055290">
    <property type="entry name" value="At3g26010-like"/>
</dbReference>
<evidence type="ECO:0000313" key="3">
    <source>
        <dbReference type="EMBL" id="CAL4915129.1"/>
    </source>
</evidence>
<dbReference type="CDD" id="cd22157">
    <property type="entry name" value="F-box_AtFBW1-like"/>
    <property type="match status" value="1"/>
</dbReference>
<evidence type="ECO:0000259" key="2">
    <source>
        <dbReference type="PROSITE" id="PS50181"/>
    </source>
</evidence>
<dbReference type="PROSITE" id="PS50181">
    <property type="entry name" value="FBOX"/>
    <property type="match status" value="1"/>
</dbReference>
<feature type="region of interest" description="Disordered" evidence="1">
    <location>
        <begin position="26"/>
        <end position="47"/>
    </location>
</feature>
<sequence length="310" mass="35553">MSPRFQLLRRNRRRLASGVALLDPKADHIPTAGDPGSTRWRSPPEKRNPVATLSDDLLIKILRRLPVRSVCRFKCVSRSWRNLISDRANRKKLPHTLTGFFYRSLSGERFLISAHHFTNVTGKGIPFIFPSFSFLPHPSDEVVLLDSCNGLLLCRCFEPGPHEGDGVPPFHYAVCNPATEKWMMLPDGSWASGEARTACLGFDPAVSSHFHVVEYVVDEDYGTHEWTLKHSIRKLLLFRQRNLRFDLDYKVIAVHPECNLIYFVYGWDTTLMAYEMDRKEVRVIRSLGHDSSEPFLHYVPLFSEALADDQ</sequence>
<gene>
    <name evidence="3" type="ORF">URODEC1_LOCUS17323</name>
</gene>
<dbReference type="PANTHER" id="PTHR35546">
    <property type="entry name" value="F-BOX PROTEIN INTERACTION DOMAIN PROTEIN-RELATED"/>
    <property type="match status" value="1"/>
</dbReference>
<evidence type="ECO:0000313" key="4">
    <source>
        <dbReference type="Proteomes" id="UP001497457"/>
    </source>
</evidence>
<dbReference type="Gene3D" id="1.20.1280.50">
    <property type="match status" value="1"/>
</dbReference>
<feature type="domain" description="F-box" evidence="2">
    <location>
        <begin position="47"/>
        <end position="93"/>
    </location>
</feature>
<dbReference type="SMART" id="SM00256">
    <property type="entry name" value="FBOX"/>
    <property type="match status" value="1"/>
</dbReference>
<dbReference type="Pfam" id="PF00646">
    <property type="entry name" value="F-box"/>
    <property type="match status" value="1"/>
</dbReference>